<feature type="region of interest" description="Disordered" evidence="1">
    <location>
        <begin position="169"/>
        <end position="204"/>
    </location>
</feature>
<dbReference type="RefSeq" id="WP_015440535.1">
    <property type="nucleotide sequence ID" value="NC_020520.1"/>
</dbReference>
<dbReference type="SUPFAM" id="SSF51004">
    <property type="entry name" value="C-terminal (heme d1) domain of cytochrome cd1-nitrite reductase"/>
    <property type="match status" value="1"/>
</dbReference>
<dbReference type="NCBIfam" id="TIGR02276">
    <property type="entry name" value="beta_rpt_yvtn"/>
    <property type="match status" value="3"/>
</dbReference>
<gene>
    <name evidence="2" type="ORF">YM304_09740</name>
</gene>
<proteinExistence type="predicted"/>
<dbReference type="Proteomes" id="UP000011863">
    <property type="component" value="Chromosome"/>
</dbReference>
<dbReference type="InterPro" id="IPR015943">
    <property type="entry name" value="WD40/YVTN_repeat-like_dom_sf"/>
</dbReference>
<dbReference type="Gene3D" id="1.20.5.320">
    <property type="entry name" value="6-Phosphogluconate Dehydrogenase, domain 3"/>
    <property type="match status" value="1"/>
</dbReference>
<dbReference type="PANTHER" id="PTHR47197:SF3">
    <property type="entry name" value="DIHYDRO-HEME D1 DEHYDROGENASE"/>
    <property type="match status" value="1"/>
</dbReference>
<dbReference type="KEGG" id="aym:YM304_09740"/>
<sequence>MKHSRAVTVGTAGALALGSIGVGTHFVRGADAVDETVFVPITPCRLIDTRPGDVNVGPRSTKIAADDTATFGAHDGTDADSTCEIPASATAIATNTVAIAPTARSFMTLFPGDVDNPGTANLNYVAGQAPTPNAANVPLSPSGEFNVYNAFGEVHVVMDVNGYYQPSSNVGSTGPAGPAGPAGSNGTPGPAGAPGADGADGAPNRISDEQILLGQWYDDPGRPAVIDVGDLPQGIASDGTRVFVANHDDDDLSIVDPVANIVTGTLPLGTSPRGIAYDGTHMYVTTDSNTVIVVDPATETIVGSPIPVGVSPRGIGFANGKIYVGNQGSVSVISTATNAVVATITTSVTASHAGFATDGEYMYVTDGQNNDVYVIDTATDTLVGSEIAVDPGPNSIVHDGQYVYVASGFFTNVVTVIDPVTLTVIDTFTVGSSAGHIAYDGNFLYVTDSTDDVAHVVDPRNRAAVSTIELGSNPGRIMFNGTNLFVIDGSDDTVTKVLPF</sequence>
<dbReference type="PANTHER" id="PTHR47197">
    <property type="entry name" value="PROTEIN NIRF"/>
    <property type="match status" value="1"/>
</dbReference>
<dbReference type="Gene3D" id="2.130.10.10">
    <property type="entry name" value="YVTN repeat-like/Quinoprotein amine dehydrogenase"/>
    <property type="match status" value="2"/>
</dbReference>
<evidence type="ECO:0000313" key="2">
    <source>
        <dbReference type="EMBL" id="BAN01288.1"/>
    </source>
</evidence>
<organism evidence="2 3">
    <name type="scientific">Ilumatobacter coccineus (strain NBRC 103263 / KCTC 29153 / YM16-304)</name>
    <dbReference type="NCBI Taxonomy" id="1313172"/>
    <lineage>
        <taxon>Bacteria</taxon>
        <taxon>Bacillati</taxon>
        <taxon>Actinomycetota</taxon>
        <taxon>Acidimicrobiia</taxon>
        <taxon>Acidimicrobiales</taxon>
        <taxon>Ilumatobacteraceae</taxon>
        <taxon>Ilumatobacter</taxon>
    </lineage>
</organism>
<protein>
    <submittedName>
        <fullName evidence="2">Uncharacterized protein</fullName>
    </submittedName>
</protein>
<reference evidence="2 3" key="1">
    <citation type="journal article" date="2013" name="Int. J. Syst. Evol. Microbiol.">
        <title>Ilumatobacter nonamiense sp. nov. and Ilumatobacter coccineum sp. nov., isolated from seashore sand.</title>
        <authorList>
            <person name="Matsumoto A."/>
            <person name="Kasai H."/>
            <person name="Matsuo Y."/>
            <person name="Shizuri Y."/>
            <person name="Ichikawa N."/>
            <person name="Fujita N."/>
            <person name="Omura S."/>
            <person name="Takahashi Y."/>
        </authorList>
    </citation>
    <scope>NUCLEOTIDE SEQUENCE [LARGE SCALE GENOMIC DNA]</scope>
    <source>
        <strain evidence="3">NBRC 103263 / KCTC 29153 / YM16-304</strain>
    </source>
</reference>
<dbReference type="OrthoDB" id="3874231at2"/>
<keyword evidence="3" id="KW-1185">Reference proteome</keyword>
<dbReference type="InterPro" id="IPR051200">
    <property type="entry name" value="Host-pathogen_enzymatic-act"/>
</dbReference>
<feature type="compositionally biased region" description="Low complexity" evidence="1">
    <location>
        <begin position="171"/>
        <end position="204"/>
    </location>
</feature>
<evidence type="ECO:0000256" key="1">
    <source>
        <dbReference type="SAM" id="MobiDB-lite"/>
    </source>
</evidence>
<accession>A0A6C7E9K1</accession>
<evidence type="ECO:0000313" key="3">
    <source>
        <dbReference type="Proteomes" id="UP000011863"/>
    </source>
</evidence>
<dbReference type="AlphaFoldDB" id="A0A6C7E9K1"/>
<dbReference type="EMBL" id="AP012057">
    <property type="protein sequence ID" value="BAN01288.1"/>
    <property type="molecule type" value="Genomic_DNA"/>
</dbReference>
<dbReference type="InterPro" id="IPR011964">
    <property type="entry name" value="YVTN_b-propeller_repeat"/>
</dbReference>
<name>A0A6C7E9K1_ILUCY</name>
<dbReference type="InterPro" id="IPR011048">
    <property type="entry name" value="Haem_d1_sf"/>
</dbReference>